<dbReference type="HAMAP" id="MF_00299">
    <property type="entry name" value="KptA"/>
    <property type="match status" value="1"/>
</dbReference>
<protein>
    <recommendedName>
        <fullName evidence="5">Probable RNA 2'-phosphotransferase</fullName>
        <ecNumber evidence="5">2.7.1.-</ecNumber>
    </recommendedName>
</protein>
<keyword evidence="3 5" id="KW-0520">NAD</keyword>
<accession>A0A3E1NSU4</accession>
<dbReference type="GO" id="GO:0003950">
    <property type="term" value="F:NAD+ poly-ADP-ribosyltransferase activity"/>
    <property type="evidence" value="ECO:0007669"/>
    <property type="project" value="InterPro"/>
</dbReference>
<dbReference type="Gene3D" id="3.20.170.30">
    <property type="match status" value="1"/>
</dbReference>
<evidence type="ECO:0000256" key="1">
    <source>
        <dbReference type="ARBA" id="ARBA00009836"/>
    </source>
</evidence>
<dbReference type="InterPro" id="IPR042081">
    <property type="entry name" value="RNA_2'-PTrans_C"/>
</dbReference>
<dbReference type="GO" id="GO:0000215">
    <property type="term" value="F:tRNA 2'-phosphotransferase activity"/>
    <property type="evidence" value="ECO:0007669"/>
    <property type="project" value="TreeGrafter"/>
</dbReference>
<dbReference type="NCBIfam" id="NF002014">
    <property type="entry name" value="PRK00819.1-4"/>
    <property type="match status" value="1"/>
</dbReference>
<reference evidence="6 7" key="1">
    <citation type="submission" date="2018-08" db="EMBL/GenBank/DDBJ databases">
        <title>Chitinophaga sp. K20C18050901, a novel bacterium isolated from forest soil.</title>
        <authorList>
            <person name="Wang C."/>
        </authorList>
    </citation>
    <scope>NUCLEOTIDE SEQUENCE [LARGE SCALE GENOMIC DNA]</scope>
    <source>
        <strain evidence="6 7">K20C18050901</strain>
    </source>
</reference>
<dbReference type="InterPro" id="IPR002745">
    <property type="entry name" value="Ptrans_KptA/Tpt1"/>
</dbReference>
<sequence>MNQKETSKFLSLILRHQPELIGLKLDNNGWADVDTLLALAARRKRITREELETIVAESDKQRFAFNEDHSKIRANQGHSIKVDLELPITTPPEFLFHGTTGAFVSDILKTGIRKMSRQHVHLSIDKATATKVGSRRGIPVILTIRSGDMHRDGIPFFVSANGVWLTDHVPAKYISQ</sequence>
<comment type="function">
    <text evidence="4 5">Removes the 2'-phosphate from RNA via an intermediate in which the phosphate is ADP-ribosylated by NAD followed by a presumed transesterification to release the RNA and generate ADP-ribose 1''-2''-cyclic phosphate (APPR&gt;P). May function as an ADP-ribosylase.</text>
</comment>
<evidence type="ECO:0000256" key="2">
    <source>
        <dbReference type="ARBA" id="ARBA00022679"/>
    </source>
</evidence>
<evidence type="ECO:0000256" key="3">
    <source>
        <dbReference type="ARBA" id="ARBA00023027"/>
    </source>
</evidence>
<gene>
    <name evidence="5" type="primary">kptA</name>
    <name evidence="6" type="ORF">DXN04_31080</name>
</gene>
<dbReference type="Pfam" id="PF01885">
    <property type="entry name" value="PTS_2-RNA"/>
    <property type="match status" value="1"/>
</dbReference>
<dbReference type="Proteomes" id="UP000261174">
    <property type="component" value="Unassembled WGS sequence"/>
</dbReference>
<dbReference type="AlphaFoldDB" id="A0A3E1NSU4"/>
<dbReference type="Gene3D" id="1.10.10.970">
    <property type="entry name" value="RNA 2'-phosphotransferase, Tpt1/KptA family, N-terminal domain"/>
    <property type="match status" value="1"/>
</dbReference>
<comment type="similarity">
    <text evidence="1 5">Belongs to the KptA/TPT1 family.</text>
</comment>
<dbReference type="PANTHER" id="PTHR12684">
    <property type="entry name" value="PUTATIVE PHOSPHOTRANSFERASE"/>
    <property type="match status" value="1"/>
</dbReference>
<evidence type="ECO:0000313" key="6">
    <source>
        <dbReference type="EMBL" id="RFM31011.1"/>
    </source>
</evidence>
<dbReference type="GO" id="GO:0006388">
    <property type="term" value="P:tRNA splicing, via endonucleolytic cleavage and ligation"/>
    <property type="evidence" value="ECO:0007669"/>
    <property type="project" value="UniProtKB-UniRule"/>
</dbReference>
<organism evidence="6 7">
    <name type="scientific">Chitinophaga silvisoli</name>
    <dbReference type="NCBI Taxonomy" id="2291814"/>
    <lineage>
        <taxon>Bacteria</taxon>
        <taxon>Pseudomonadati</taxon>
        <taxon>Bacteroidota</taxon>
        <taxon>Chitinophagia</taxon>
        <taxon>Chitinophagales</taxon>
        <taxon>Chitinophagaceae</taxon>
        <taxon>Chitinophaga</taxon>
    </lineage>
</organism>
<dbReference type="EC" id="2.7.1.-" evidence="5"/>
<evidence type="ECO:0000313" key="7">
    <source>
        <dbReference type="Proteomes" id="UP000261174"/>
    </source>
</evidence>
<dbReference type="RefSeq" id="WP_116857325.1">
    <property type="nucleotide sequence ID" value="NZ_QTJV01000017.1"/>
</dbReference>
<dbReference type="PANTHER" id="PTHR12684:SF2">
    <property type="entry name" value="TRNA 2'-PHOSPHOTRANSFERASE 1"/>
    <property type="match status" value="1"/>
</dbReference>
<dbReference type="EMBL" id="QTJV01000017">
    <property type="protein sequence ID" value="RFM31011.1"/>
    <property type="molecule type" value="Genomic_DNA"/>
</dbReference>
<comment type="caution">
    <text evidence="6">The sequence shown here is derived from an EMBL/GenBank/DDBJ whole genome shotgun (WGS) entry which is preliminary data.</text>
</comment>
<dbReference type="SUPFAM" id="SSF56399">
    <property type="entry name" value="ADP-ribosylation"/>
    <property type="match status" value="1"/>
</dbReference>
<dbReference type="InterPro" id="IPR042080">
    <property type="entry name" value="RNA_2'-PTrans_N"/>
</dbReference>
<name>A0A3E1NSU4_9BACT</name>
<dbReference type="InterPro" id="IPR022928">
    <property type="entry name" value="RNA_2'-PTrans_KptA"/>
</dbReference>
<evidence type="ECO:0000256" key="5">
    <source>
        <dbReference type="HAMAP-Rule" id="MF_00299"/>
    </source>
</evidence>
<proteinExistence type="inferred from homology"/>
<keyword evidence="2 5" id="KW-0808">Transferase</keyword>
<dbReference type="OrthoDB" id="4537997at2"/>
<evidence type="ECO:0000256" key="4">
    <source>
        <dbReference type="ARBA" id="ARBA00025212"/>
    </source>
</evidence>
<keyword evidence="7" id="KW-1185">Reference proteome</keyword>